<reference evidence="3 4" key="1">
    <citation type="submission" date="2020-08" db="EMBL/GenBank/DDBJ databases">
        <title>Sequencing the genomes of 1000 actinobacteria strains.</title>
        <authorList>
            <person name="Klenk H.-P."/>
        </authorList>
    </citation>
    <scope>NUCLEOTIDE SEQUENCE [LARGE SCALE GENOMIC DNA]</scope>
    <source>
        <strain evidence="3 4">DSM 43149</strain>
    </source>
</reference>
<gene>
    <name evidence="3" type="ORF">BJ971_005824</name>
</gene>
<feature type="compositionally biased region" description="Low complexity" evidence="1">
    <location>
        <begin position="78"/>
        <end position="92"/>
    </location>
</feature>
<organism evidence="3 4">
    <name type="scientific">Actinoplanes digitatis</name>
    <dbReference type="NCBI Taxonomy" id="1868"/>
    <lineage>
        <taxon>Bacteria</taxon>
        <taxon>Bacillati</taxon>
        <taxon>Actinomycetota</taxon>
        <taxon>Actinomycetes</taxon>
        <taxon>Micromonosporales</taxon>
        <taxon>Micromonosporaceae</taxon>
        <taxon>Actinoplanes</taxon>
    </lineage>
</organism>
<keyword evidence="4" id="KW-1185">Reference proteome</keyword>
<accession>A0A7W7I2I1</accession>
<protein>
    <submittedName>
        <fullName evidence="3">Uncharacterized protein</fullName>
    </submittedName>
</protein>
<dbReference type="Proteomes" id="UP000578112">
    <property type="component" value="Unassembled WGS sequence"/>
</dbReference>
<evidence type="ECO:0000313" key="4">
    <source>
        <dbReference type="Proteomes" id="UP000578112"/>
    </source>
</evidence>
<name>A0A7W7I2I1_9ACTN</name>
<feature type="transmembrane region" description="Helical" evidence="2">
    <location>
        <begin position="30"/>
        <end position="52"/>
    </location>
</feature>
<evidence type="ECO:0000256" key="2">
    <source>
        <dbReference type="SAM" id="Phobius"/>
    </source>
</evidence>
<dbReference type="EMBL" id="JACHNH010000001">
    <property type="protein sequence ID" value="MBB4765268.1"/>
    <property type="molecule type" value="Genomic_DNA"/>
</dbReference>
<keyword evidence="2" id="KW-0812">Transmembrane</keyword>
<dbReference type="AlphaFoldDB" id="A0A7W7I2I1"/>
<sequence>MRDQGTEIAGRALAALIVFGRVADPGDARLWLLVAVTAVGPLLLVASVRRMFRPLRRWWRRRGRPRNAEPDGDPLPDQAGEAPAGPAAQHGE</sequence>
<evidence type="ECO:0000256" key="1">
    <source>
        <dbReference type="SAM" id="MobiDB-lite"/>
    </source>
</evidence>
<proteinExistence type="predicted"/>
<dbReference type="RefSeq" id="WP_184996349.1">
    <property type="nucleotide sequence ID" value="NZ_BOMK01000032.1"/>
</dbReference>
<keyword evidence="2" id="KW-0472">Membrane</keyword>
<keyword evidence="2" id="KW-1133">Transmembrane helix</keyword>
<feature type="region of interest" description="Disordered" evidence="1">
    <location>
        <begin position="62"/>
        <end position="92"/>
    </location>
</feature>
<comment type="caution">
    <text evidence="3">The sequence shown here is derived from an EMBL/GenBank/DDBJ whole genome shotgun (WGS) entry which is preliminary data.</text>
</comment>
<evidence type="ECO:0000313" key="3">
    <source>
        <dbReference type="EMBL" id="MBB4765268.1"/>
    </source>
</evidence>